<dbReference type="OrthoDB" id="37659at2759"/>
<dbReference type="PRINTS" id="PR00081">
    <property type="entry name" value="GDHRDH"/>
</dbReference>
<dbReference type="SUPFAM" id="SSF51735">
    <property type="entry name" value="NAD(P)-binding Rossmann-fold domains"/>
    <property type="match status" value="1"/>
</dbReference>
<dbReference type="PROSITE" id="PS00061">
    <property type="entry name" value="ADH_SHORT"/>
    <property type="match status" value="1"/>
</dbReference>
<dbReference type="Pfam" id="PF13561">
    <property type="entry name" value="adh_short_C2"/>
    <property type="match status" value="1"/>
</dbReference>
<dbReference type="PRINTS" id="PR00080">
    <property type="entry name" value="SDRFAMILY"/>
</dbReference>
<dbReference type="InterPro" id="IPR002347">
    <property type="entry name" value="SDR_fam"/>
</dbReference>
<dbReference type="InterPro" id="IPR052178">
    <property type="entry name" value="Sec_Metab_Biosynth_SDR"/>
</dbReference>
<name>A0A8K0KWE9_9PEZI</name>
<dbReference type="CDD" id="cd05233">
    <property type="entry name" value="SDR_c"/>
    <property type="match status" value="1"/>
</dbReference>
<dbReference type="InterPro" id="IPR036291">
    <property type="entry name" value="NAD(P)-bd_dom_sf"/>
</dbReference>
<reference evidence="4" key="1">
    <citation type="submission" date="2021-07" db="EMBL/GenBank/DDBJ databases">
        <title>Elsinoe batatas strain:CRI-CJ2 Genome sequencing and assembly.</title>
        <authorList>
            <person name="Huang L."/>
        </authorList>
    </citation>
    <scope>NUCLEOTIDE SEQUENCE</scope>
    <source>
        <strain evidence="4">CRI-CJ2</strain>
    </source>
</reference>
<evidence type="ECO:0000256" key="3">
    <source>
        <dbReference type="ARBA" id="ARBA00023002"/>
    </source>
</evidence>
<dbReference type="PANTHER" id="PTHR43618">
    <property type="entry name" value="7-ALPHA-HYDROXYSTEROID DEHYDROGENASE"/>
    <property type="match status" value="1"/>
</dbReference>
<accession>A0A8K0KWE9</accession>
<keyword evidence="3" id="KW-0560">Oxidoreductase</keyword>
<proteinExistence type="inferred from homology"/>
<sequence>MAAVQKVALITAGTAGLGAQIARVLAPDYRVVINYANNATRASNLIDELTTIPPSPKSFPESSPPTTPRFHAIQADVGSRPAIDSLITQTLSTMGRLDLVVSNAGWTRITNFFNFDEQLLEDDWDRCFLYNVKAHLWLAYAARNALKESQGAFITTASIAGVKPSGSSLPYAVTKAAAIHLSKSLANIMAPDVRVNSVSPGLLLTEWGMKFPEEKREKSRKNTKLGRLATVEDVADQVAALARNQSMTGQNLLLDSGMSL</sequence>
<organism evidence="4 5">
    <name type="scientific">Elsinoe batatas</name>
    <dbReference type="NCBI Taxonomy" id="2601811"/>
    <lineage>
        <taxon>Eukaryota</taxon>
        <taxon>Fungi</taxon>
        <taxon>Dikarya</taxon>
        <taxon>Ascomycota</taxon>
        <taxon>Pezizomycotina</taxon>
        <taxon>Dothideomycetes</taxon>
        <taxon>Dothideomycetidae</taxon>
        <taxon>Myriangiales</taxon>
        <taxon>Elsinoaceae</taxon>
        <taxon>Elsinoe</taxon>
    </lineage>
</organism>
<evidence type="ECO:0000313" key="4">
    <source>
        <dbReference type="EMBL" id="KAG8623185.1"/>
    </source>
</evidence>
<dbReference type="InterPro" id="IPR020904">
    <property type="entry name" value="Sc_DH/Rdtase_CS"/>
</dbReference>
<dbReference type="EMBL" id="JAESVG020000010">
    <property type="protein sequence ID" value="KAG8623185.1"/>
    <property type="molecule type" value="Genomic_DNA"/>
</dbReference>
<dbReference type="Proteomes" id="UP000809789">
    <property type="component" value="Unassembled WGS sequence"/>
</dbReference>
<dbReference type="AlphaFoldDB" id="A0A8K0KWE9"/>
<dbReference type="Gene3D" id="3.40.50.720">
    <property type="entry name" value="NAD(P)-binding Rossmann-like Domain"/>
    <property type="match status" value="1"/>
</dbReference>
<evidence type="ECO:0000313" key="5">
    <source>
        <dbReference type="Proteomes" id="UP000809789"/>
    </source>
</evidence>
<dbReference type="GO" id="GO:0016491">
    <property type="term" value="F:oxidoreductase activity"/>
    <property type="evidence" value="ECO:0007669"/>
    <property type="project" value="UniProtKB-KW"/>
</dbReference>
<keyword evidence="5" id="KW-1185">Reference proteome</keyword>
<evidence type="ECO:0000256" key="1">
    <source>
        <dbReference type="ARBA" id="ARBA00006484"/>
    </source>
</evidence>
<comment type="similarity">
    <text evidence="1">Belongs to the short-chain dehydrogenases/reductases (SDR) family.</text>
</comment>
<keyword evidence="2" id="KW-0521">NADP</keyword>
<comment type="caution">
    <text evidence="4">The sequence shown here is derived from an EMBL/GenBank/DDBJ whole genome shotgun (WGS) entry which is preliminary data.</text>
</comment>
<evidence type="ECO:0000256" key="2">
    <source>
        <dbReference type="ARBA" id="ARBA00022857"/>
    </source>
</evidence>
<protein>
    <submittedName>
        <fullName evidence="4">Uncharacterized protein</fullName>
    </submittedName>
</protein>
<gene>
    <name evidence="4" type="ORF">KVT40_008161</name>
</gene>
<dbReference type="PANTHER" id="PTHR43618:SF13">
    <property type="entry name" value="CHAIN DEHYDROGENASE, PUTATIVE (AFU_ORTHOLOGUE AFUA_1G17650)-RELATED"/>
    <property type="match status" value="1"/>
</dbReference>